<dbReference type="PANTHER" id="PTHR16220">
    <property type="entry name" value="WD REPEAT PROTEIN 8-RELATED"/>
    <property type="match status" value="1"/>
</dbReference>
<name>A0A1V8SEM0_9PEZI</name>
<dbReference type="Pfam" id="PF04762">
    <property type="entry name" value="Beta-prop_ELP1_1st"/>
    <property type="match status" value="1"/>
</dbReference>
<comment type="caution">
    <text evidence="3">The sequence shown here is derived from an EMBL/GenBank/DDBJ whole genome shotgun (WGS) entry which is preliminary data.</text>
</comment>
<evidence type="ECO:0000259" key="2">
    <source>
        <dbReference type="Pfam" id="PF04762"/>
    </source>
</evidence>
<evidence type="ECO:0000313" key="3">
    <source>
        <dbReference type="EMBL" id="OQN97594.1"/>
    </source>
</evidence>
<sequence>MDDTEILPGSLVSASPSGELIASIVDGKLRVRAVQASELSNDITIRPPFKEITSIRWSADSTRILITSHNLIELVSLDDQGSRMRISNGSGSLGRLQSADFVSDSNVFVIWEFGRAKIYSLGGTLNFTTDLKTQTATRAWALRTKTGKTPSPVALLFQSTAQDQLSLHMPLTGETLISTSLDTTDAQSLSWSPDGNWLAVLDTGYARPSVVIFTQSGHRFREYPSVTDSRDEFVGLLVKTVMWSPDSSSLAVSRYDGSIVLLTTRTFSSRAIIEHSTTIEQPGLDATDQAVIWQEVVSATNVRSYNRIAQPMSPPLSRMKSSTEPSELGVAEARFSSDGKYLATRDERMLSTVWIWNVVTLCAHAVIIQHSNVRRMHWYPSIPNTLLLDCAESIAYIFDPSSSEPPIAMPVEMPATPILSFLPSIDVSDKPTILASIKSSFRLIYPHGRKQMKRPVLSGSKVFDAGVSHTPTRSGEPNADEDDSLIEALTGRKSASQPSYTEQVEVDADADGVTVELDDTFGQKRGMQTRSGASHADVFEESDAFIQLGNGEGLDDTFHGKAGNRDRAKKEASDHDPLDDSDIF</sequence>
<keyword evidence="4" id="KW-1185">Reference proteome</keyword>
<dbReference type="STRING" id="1507870.A0A1V8SEM0"/>
<dbReference type="InParanoid" id="A0A1V8SEM0"/>
<accession>A0A1V8SEM0</accession>
<dbReference type="GO" id="GO:1990810">
    <property type="term" value="P:microtubule anchoring at mitotic spindle pole body"/>
    <property type="evidence" value="ECO:0007669"/>
    <property type="project" value="TreeGrafter"/>
</dbReference>
<feature type="compositionally biased region" description="Basic and acidic residues" evidence="1">
    <location>
        <begin position="556"/>
        <end position="578"/>
    </location>
</feature>
<dbReference type="Proteomes" id="UP000192596">
    <property type="component" value="Unassembled WGS sequence"/>
</dbReference>
<dbReference type="GO" id="GO:0005815">
    <property type="term" value="C:microtubule organizing center"/>
    <property type="evidence" value="ECO:0007669"/>
    <property type="project" value="TreeGrafter"/>
</dbReference>
<feature type="region of interest" description="Disordered" evidence="1">
    <location>
        <begin position="549"/>
        <end position="584"/>
    </location>
</feature>
<reference evidence="4" key="1">
    <citation type="submission" date="2017-03" db="EMBL/GenBank/DDBJ databases">
        <title>Genomes of endolithic fungi from Antarctica.</title>
        <authorList>
            <person name="Coleine C."/>
            <person name="Masonjones S."/>
            <person name="Stajich J.E."/>
        </authorList>
    </citation>
    <scope>NUCLEOTIDE SEQUENCE [LARGE SCALE GENOMIC DNA]</scope>
    <source>
        <strain evidence="4">CCFEE 5527</strain>
    </source>
</reference>
<feature type="domain" description="ELP1 first N-terminal beta-propeller" evidence="2">
    <location>
        <begin position="186"/>
        <end position="263"/>
    </location>
</feature>
<dbReference type="Gene3D" id="2.130.10.10">
    <property type="entry name" value="YVTN repeat-like/Quinoprotein amine dehydrogenase"/>
    <property type="match status" value="2"/>
</dbReference>
<organism evidence="3 4">
    <name type="scientific">Cryoendolithus antarcticus</name>
    <dbReference type="NCBI Taxonomy" id="1507870"/>
    <lineage>
        <taxon>Eukaryota</taxon>
        <taxon>Fungi</taxon>
        <taxon>Dikarya</taxon>
        <taxon>Ascomycota</taxon>
        <taxon>Pezizomycotina</taxon>
        <taxon>Dothideomycetes</taxon>
        <taxon>Dothideomycetidae</taxon>
        <taxon>Cladosporiales</taxon>
        <taxon>Cladosporiaceae</taxon>
        <taxon>Cryoendolithus</taxon>
    </lineage>
</organism>
<evidence type="ECO:0000256" key="1">
    <source>
        <dbReference type="SAM" id="MobiDB-lite"/>
    </source>
</evidence>
<evidence type="ECO:0000313" key="4">
    <source>
        <dbReference type="Proteomes" id="UP000192596"/>
    </source>
</evidence>
<dbReference type="InterPro" id="IPR015943">
    <property type="entry name" value="WD40/YVTN_repeat-like_dom_sf"/>
</dbReference>
<dbReference type="SUPFAM" id="SSF82171">
    <property type="entry name" value="DPP6 N-terminal domain-like"/>
    <property type="match status" value="1"/>
</dbReference>
<proteinExistence type="predicted"/>
<dbReference type="PANTHER" id="PTHR16220:SF0">
    <property type="entry name" value="WD REPEAT-CONTAINING PROTEIN WRAP73"/>
    <property type="match status" value="1"/>
</dbReference>
<dbReference type="GO" id="GO:1990811">
    <property type="term" value="C:MWP complex"/>
    <property type="evidence" value="ECO:0007669"/>
    <property type="project" value="TreeGrafter"/>
</dbReference>
<dbReference type="EMBL" id="NAJO01000052">
    <property type="protein sequence ID" value="OQN97594.1"/>
    <property type="molecule type" value="Genomic_DNA"/>
</dbReference>
<dbReference type="InterPro" id="IPR056164">
    <property type="entry name" value="Beta-prop_ELP1_1st"/>
</dbReference>
<gene>
    <name evidence="3" type="ORF">B0A48_16458</name>
</gene>
<dbReference type="UniPathway" id="UPA00988"/>
<protein>
    <recommendedName>
        <fullName evidence="2">ELP1 first N-terminal beta-propeller domain-containing protein</fullName>
    </recommendedName>
</protein>
<dbReference type="InterPro" id="IPR052778">
    <property type="entry name" value="Centrosome-WD_assoc"/>
</dbReference>
<dbReference type="AlphaFoldDB" id="A0A1V8SEM0"/>
<dbReference type="OrthoDB" id="308690at2759"/>